<gene>
    <name evidence="2" type="ORF">CEV34_3577</name>
</gene>
<accession>A0A256G8Z8</accession>
<feature type="transmembrane region" description="Helical" evidence="1">
    <location>
        <begin position="12"/>
        <end position="32"/>
    </location>
</feature>
<comment type="caution">
    <text evidence="2">The sequence shown here is derived from an EMBL/GenBank/DDBJ whole genome shotgun (WGS) entry which is preliminary data.</text>
</comment>
<protein>
    <recommendedName>
        <fullName evidence="4">Potassium channel domain-containing protein</fullName>
    </recommendedName>
</protein>
<sequence>MSMLSDFIIGSAVGLIVMIVHLLSTLLIYYLVHLIGARMNERRVLFLVISLIVLYLVLFVCVCLSVSIWALTYYQMGFAGRFSDAFYTAMLNYTTLGPGGSAEILETRLFGPMTAASGILMFGWAVSLMVYIIQLHLPAILKNRWGGTAEHASD</sequence>
<name>A0A256G8Z8_9HYPH</name>
<evidence type="ECO:0008006" key="4">
    <source>
        <dbReference type="Google" id="ProtNLM"/>
    </source>
</evidence>
<feature type="transmembrane region" description="Helical" evidence="1">
    <location>
        <begin position="115"/>
        <end position="133"/>
    </location>
</feature>
<reference evidence="2 3" key="1">
    <citation type="submission" date="2017-07" db="EMBL/GenBank/DDBJ databases">
        <title>Phylogenetic study on the rhizospheric bacterium Ochrobactrum sp. A44.</title>
        <authorList>
            <person name="Krzyzanowska D.M."/>
            <person name="Ossowicki A."/>
            <person name="Rajewska M."/>
            <person name="Maciag T."/>
            <person name="Kaczynski Z."/>
            <person name="Czerwicka M."/>
            <person name="Jafra S."/>
        </authorList>
    </citation>
    <scope>NUCLEOTIDE SEQUENCE [LARGE SCALE GENOMIC DNA]</scope>
    <source>
        <strain evidence="2 3">CCUG 30717</strain>
    </source>
</reference>
<evidence type="ECO:0000313" key="2">
    <source>
        <dbReference type="EMBL" id="OYR23573.1"/>
    </source>
</evidence>
<proteinExistence type="predicted"/>
<dbReference type="AlphaFoldDB" id="A0A256G8Z8"/>
<organism evidence="2 3">
    <name type="scientific">Brucella pseudogrignonensis</name>
    <dbReference type="NCBI Taxonomy" id="419475"/>
    <lineage>
        <taxon>Bacteria</taxon>
        <taxon>Pseudomonadati</taxon>
        <taxon>Pseudomonadota</taxon>
        <taxon>Alphaproteobacteria</taxon>
        <taxon>Hyphomicrobiales</taxon>
        <taxon>Brucellaceae</taxon>
        <taxon>Brucella/Ochrobactrum group</taxon>
        <taxon>Brucella</taxon>
    </lineage>
</organism>
<keyword evidence="1" id="KW-0812">Transmembrane</keyword>
<keyword evidence="1" id="KW-1133">Transmembrane helix</keyword>
<evidence type="ECO:0000313" key="3">
    <source>
        <dbReference type="Proteomes" id="UP000216188"/>
    </source>
</evidence>
<dbReference type="EMBL" id="NNRM01000039">
    <property type="protein sequence ID" value="OYR23573.1"/>
    <property type="molecule type" value="Genomic_DNA"/>
</dbReference>
<evidence type="ECO:0000256" key="1">
    <source>
        <dbReference type="SAM" id="Phobius"/>
    </source>
</evidence>
<dbReference type="SUPFAM" id="SSF81324">
    <property type="entry name" value="Voltage-gated potassium channels"/>
    <property type="match status" value="1"/>
</dbReference>
<keyword evidence="3" id="KW-1185">Reference proteome</keyword>
<dbReference type="Proteomes" id="UP000216188">
    <property type="component" value="Unassembled WGS sequence"/>
</dbReference>
<keyword evidence="1" id="KW-0472">Membrane</keyword>
<feature type="transmembrane region" description="Helical" evidence="1">
    <location>
        <begin position="44"/>
        <end position="71"/>
    </location>
</feature>